<keyword evidence="2" id="KW-1185">Reference proteome</keyword>
<proteinExistence type="predicted"/>
<name>A0A858NP36_9CAUD</name>
<organism evidence="1 2">
    <name type="scientific">Xanthomonas phage FoX1</name>
    <dbReference type="NCBI Taxonomy" id="2723897"/>
    <lineage>
        <taxon>Viruses</taxon>
        <taxon>Duplodnaviria</taxon>
        <taxon>Heunggongvirae</taxon>
        <taxon>Uroviricota</taxon>
        <taxon>Caudoviricetes</taxon>
        <taxon>Foxunavirus</taxon>
        <taxon>Foxunavirus fox1</taxon>
    </lineage>
</organism>
<gene>
    <name evidence="1" type="ORF">XccvBFoX1_gp22</name>
</gene>
<reference evidence="2" key="1">
    <citation type="submission" date="2020-03" db="EMBL/GenBank/DDBJ databases">
        <title>Development of an integrated pest management strategy to control Xanthomonas campestris pv. campestris by using bacteriophages.</title>
        <authorList>
            <person name="Holtappels D."/>
            <person name="Rombouts S."/>
            <person name="Lavigne R."/>
            <person name="Wagemans J."/>
        </authorList>
    </citation>
    <scope>NUCLEOTIDE SEQUENCE [LARGE SCALE GENOMIC DNA]</scope>
</reference>
<evidence type="ECO:0000313" key="2">
    <source>
        <dbReference type="Proteomes" id="UP000671938"/>
    </source>
</evidence>
<dbReference type="Proteomes" id="UP000671938">
    <property type="component" value="Segment"/>
</dbReference>
<sequence length="34" mass="3822">MLALASHTGWSLAEISALRVSKLVWWLEGLPKEK</sequence>
<evidence type="ECO:0000313" key="1">
    <source>
        <dbReference type="EMBL" id="QJB21761.1"/>
    </source>
</evidence>
<protein>
    <submittedName>
        <fullName evidence="1">Uncharacterized protein</fullName>
    </submittedName>
</protein>
<dbReference type="EMBL" id="MT161381">
    <property type="protein sequence ID" value="QJB21761.1"/>
    <property type="molecule type" value="Genomic_DNA"/>
</dbReference>
<accession>A0A858NP36</accession>